<gene>
    <name evidence="4" type="ordered locus">Deima_2263</name>
</gene>
<dbReference type="HOGENOM" id="CLU_026231_5_2_0"/>
<reference evidence="5" key="2">
    <citation type="submission" date="2011-01" db="EMBL/GenBank/DDBJ databases">
        <title>The complete genome of Deinococcus maricopensis DSM 21211.</title>
        <authorList>
            <consortium name="US DOE Joint Genome Institute (JGI-PGF)"/>
            <person name="Lucas S."/>
            <person name="Copeland A."/>
            <person name="Lapidus A."/>
            <person name="Goodwin L."/>
            <person name="Pitluck S."/>
            <person name="Kyrpides N."/>
            <person name="Mavromatis K."/>
            <person name="Pagani I."/>
            <person name="Ivanova N."/>
            <person name="Ovchinnikova G."/>
            <person name="Zeytun A."/>
            <person name="Detter J.C."/>
            <person name="Han C."/>
            <person name="Land M."/>
            <person name="Hauser L."/>
            <person name="Markowitz V."/>
            <person name="Cheng J.-F."/>
            <person name="Hugenholtz P."/>
            <person name="Woyke T."/>
            <person name="Wu D."/>
            <person name="Pukall R."/>
            <person name="Gehrich-Schroeter G."/>
            <person name="Brambilla E."/>
            <person name="Klenk H.-P."/>
            <person name="Eisen J.A."/>
        </authorList>
    </citation>
    <scope>NUCLEOTIDE SEQUENCE [LARGE SCALE GENOMIC DNA]</scope>
    <source>
        <strain evidence="5">DSM 21211 / LMG 22137 / NRRL B-23946 / LB-34</strain>
    </source>
</reference>
<dbReference type="OrthoDB" id="9803529at2"/>
<dbReference type="InterPro" id="IPR000825">
    <property type="entry name" value="SUF_FeS_clus_asmbl_SufBD_core"/>
</dbReference>
<dbReference type="NCBIfam" id="TIGR01981">
    <property type="entry name" value="sufD"/>
    <property type="match status" value="1"/>
</dbReference>
<evidence type="ECO:0000259" key="3">
    <source>
        <dbReference type="Pfam" id="PF19295"/>
    </source>
</evidence>
<evidence type="ECO:0000256" key="1">
    <source>
        <dbReference type="ARBA" id="ARBA00043967"/>
    </source>
</evidence>
<accession>E8UA12</accession>
<dbReference type="AlphaFoldDB" id="E8UA12"/>
<dbReference type="InterPro" id="IPR011542">
    <property type="entry name" value="SUF_FeS_clus_asmbl_SufD"/>
</dbReference>
<dbReference type="Pfam" id="PF01458">
    <property type="entry name" value="SUFBD_core"/>
    <property type="match status" value="1"/>
</dbReference>
<feature type="domain" description="SUF system FeS cluster assembly SufBD core" evidence="2">
    <location>
        <begin position="193"/>
        <end position="423"/>
    </location>
</feature>
<comment type="similarity">
    <text evidence="1">Belongs to the iron-sulfur cluster assembly SufBD family.</text>
</comment>
<evidence type="ECO:0000313" key="5">
    <source>
        <dbReference type="Proteomes" id="UP000008635"/>
    </source>
</evidence>
<dbReference type="GO" id="GO:0016226">
    <property type="term" value="P:iron-sulfur cluster assembly"/>
    <property type="evidence" value="ECO:0007669"/>
    <property type="project" value="InterPro"/>
</dbReference>
<name>E8UA12_DEIML</name>
<organism evidence="4 5">
    <name type="scientific">Deinococcus maricopensis (strain DSM 21211 / LMG 22137 / NRRL B-23946 / LB-34)</name>
    <dbReference type="NCBI Taxonomy" id="709986"/>
    <lineage>
        <taxon>Bacteria</taxon>
        <taxon>Thermotogati</taxon>
        <taxon>Deinococcota</taxon>
        <taxon>Deinococci</taxon>
        <taxon>Deinococcales</taxon>
        <taxon>Deinococcaceae</taxon>
        <taxon>Deinococcus</taxon>
    </lineage>
</organism>
<dbReference type="InterPro" id="IPR055346">
    <property type="entry name" value="Fe-S_cluster_assembly_SufBD"/>
</dbReference>
<dbReference type="Pfam" id="PF19295">
    <property type="entry name" value="SufBD_N"/>
    <property type="match status" value="1"/>
</dbReference>
<feature type="domain" description="SUF system FeS cluster assembly SufBD N-terminal" evidence="3">
    <location>
        <begin position="9"/>
        <end position="186"/>
    </location>
</feature>
<evidence type="ECO:0000313" key="4">
    <source>
        <dbReference type="EMBL" id="ADV67901.1"/>
    </source>
</evidence>
<protein>
    <submittedName>
        <fullName evidence="4">FeS assembly protein SufD</fullName>
    </submittedName>
</protein>
<keyword evidence="5" id="KW-1185">Reference proteome</keyword>
<dbReference type="SUPFAM" id="SSF101960">
    <property type="entry name" value="Stabilizer of iron transporter SufD"/>
    <property type="match status" value="1"/>
</dbReference>
<dbReference type="STRING" id="709986.Deima_2263"/>
<dbReference type="eggNOG" id="COG0719">
    <property type="taxonomic scope" value="Bacteria"/>
</dbReference>
<dbReference type="EMBL" id="CP002454">
    <property type="protein sequence ID" value="ADV67901.1"/>
    <property type="molecule type" value="Genomic_DNA"/>
</dbReference>
<dbReference type="PANTHER" id="PTHR43575:SF1">
    <property type="entry name" value="PROTEIN ABCI7, CHLOROPLASTIC"/>
    <property type="match status" value="1"/>
</dbReference>
<dbReference type="PANTHER" id="PTHR43575">
    <property type="entry name" value="PROTEIN ABCI7, CHLOROPLASTIC"/>
    <property type="match status" value="1"/>
</dbReference>
<dbReference type="InterPro" id="IPR037284">
    <property type="entry name" value="SUF_FeS_clus_asmbl_SufBD_sf"/>
</dbReference>
<sequence>MTQALINDTLISGSPEWLAAKRQESLKLFNDLNTPTENVEAWKYTQVDVDFGALRPHGKRDRVSGVEALPERVQKRLRSTDVGGYLVFDGPDVVYSTDLPADVAAKGVIFTDLKTAVEQHADKVQQYLYSVVPAEVPDDTTIAAPGTTPSKSPDPSEGKFSALNAALWTNGAFVYVPRGVEVELPLGSFRVMSEAGTYTATRTLVVAEENAQVTFIDEQDSDELPGTYAFGAVELVVKAGARVRYVSVQNWGKGVTHIQRQRGDVDRDATLNSLVVTMGGTLSRTEMQSYLRGQGSDSEMLALYFANEDQHFDHYTLQHHAAPHAHSDLLYKGVGDNQAVGVFSGMIKVDLGAQKTDAYQKHRTLMLSSEARNFSVPQLEINANDVRCSHGSTTGPVNAEQLFFLRSRGISKEQAEKMLVTAFLEDVLSRVPLKSVVKYIEGIIAEKVGAN</sequence>
<evidence type="ECO:0000259" key="2">
    <source>
        <dbReference type="Pfam" id="PF01458"/>
    </source>
</evidence>
<dbReference type="Proteomes" id="UP000008635">
    <property type="component" value="Chromosome"/>
</dbReference>
<proteinExistence type="inferred from homology"/>
<dbReference type="KEGG" id="dmr:Deima_2263"/>
<dbReference type="InterPro" id="IPR045595">
    <property type="entry name" value="SufBD_N"/>
</dbReference>
<dbReference type="RefSeq" id="WP_013557406.1">
    <property type="nucleotide sequence ID" value="NC_014958.1"/>
</dbReference>
<reference evidence="4 5" key="1">
    <citation type="journal article" date="2011" name="Stand. Genomic Sci.">
        <title>Complete genome sequence of Deinococcus maricopensis type strain (LB-34).</title>
        <authorList>
            <person name="Pukall R."/>
            <person name="Zeytun A."/>
            <person name="Lucas S."/>
            <person name="Lapidus A."/>
            <person name="Hammon N."/>
            <person name="Deshpande S."/>
            <person name="Nolan M."/>
            <person name="Cheng J.F."/>
            <person name="Pitluck S."/>
            <person name="Liolios K."/>
            <person name="Pagani I."/>
            <person name="Mikhailova N."/>
            <person name="Ivanova N."/>
            <person name="Mavromatis K."/>
            <person name="Pati A."/>
            <person name="Tapia R."/>
            <person name="Han C."/>
            <person name="Goodwin L."/>
            <person name="Chen A."/>
            <person name="Palaniappan K."/>
            <person name="Land M."/>
            <person name="Hauser L."/>
            <person name="Chang Y.J."/>
            <person name="Jeffries C.D."/>
            <person name="Brambilla E.M."/>
            <person name="Rohde M."/>
            <person name="Goker M."/>
            <person name="Detter J.C."/>
            <person name="Woyke T."/>
            <person name="Bristow J."/>
            <person name="Eisen J.A."/>
            <person name="Markowitz V."/>
            <person name="Hugenholtz P."/>
            <person name="Kyrpides N.C."/>
            <person name="Klenk H.P."/>
        </authorList>
    </citation>
    <scope>NUCLEOTIDE SEQUENCE [LARGE SCALE GENOMIC DNA]</scope>
    <source>
        <strain evidence="5">DSM 21211 / LMG 22137 / NRRL B-23946 / LB-34</strain>
    </source>
</reference>